<dbReference type="PANTHER" id="PTHR42735:SF4">
    <property type="entry name" value="PYRIDOXAL PHOSPHATE-DEPENDENT DECARBOXYLASE FAMILY PROTEIN"/>
    <property type="match status" value="1"/>
</dbReference>
<dbReference type="AlphaFoldDB" id="A0AAV5AD53"/>
<dbReference type="EMBL" id="BPWL01000005">
    <property type="protein sequence ID" value="GJJ10573.1"/>
    <property type="molecule type" value="Genomic_DNA"/>
</dbReference>
<dbReference type="SUPFAM" id="SSF53383">
    <property type="entry name" value="PLP-dependent transferases"/>
    <property type="match status" value="1"/>
</dbReference>
<gene>
    <name evidence="6" type="ORF">Clacol_004800</name>
</gene>
<keyword evidence="7" id="KW-1185">Reference proteome</keyword>
<dbReference type="InterPro" id="IPR050477">
    <property type="entry name" value="GrpII_AminoAcid_Decarb"/>
</dbReference>
<keyword evidence="2 4" id="KW-0663">Pyridoxal phosphate</keyword>
<dbReference type="GO" id="GO:0019752">
    <property type="term" value="P:carboxylic acid metabolic process"/>
    <property type="evidence" value="ECO:0007669"/>
    <property type="project" value="InterPro"/>
</dbReference>
<evidence type="ECO:0000313" key="7">
    <source>
        <dbReference type="Proteomes" id="UP001050691"/>
    </source>
</evidence>
<evidence type="ECO:0000256" key="5">
    <source>
        <dbReference type="RuleBase" id="RU000382"/>
    </source>
</evidence>
<dbReference type="InterPro" id="IPR002129">
    <property type="entry name" value="PyrdxlP-dep_de-COase"/>
</dbReference>
<dbReference type="InterPro" id="IPR015424">
    <property type="entry name" value="PyrdxlP-dep_Trfase"/>
</dbReference>
<organism evidence="6 7">
    <name type="scientific">Clathrus columnatus</name>
    <dbReference type="NCBI Taxonomy" id="1419009"/>
    <lineage>
        <taxon>Eukaryota</taxon>
        <taxon>Fungi</taxon>
        <taxon>Dikarya</taxon>
        <taxon>Basidiomycota</taxon>
        <taxon>Agaricomycotina</taxon>
        <taxon>Agaricomycetes</taxon>
        <taxon>Phallomycetidae</taxon>
        <taxon>Phallales</taxon>
        <taxon>Clathraceae</taxon>
        <taxon>Clathrus</taxon>
    </lineage>
</organism>
<dbReference type="PANTHER" id="PTHR42735">
    <property type="match status" value="1"/>
</dbReference>
<dbReference type="GO" id="GO:0030170">
    <property type="term" value="F:pyridoxal phosphate binding"/>
    <property type="evidence" value="ECO:0007669"/>
    <property type="project" value="InterPro"/>
</dbReference>
<evidence type="ECO:0000256" key="4">
    <source>
        <dbReference type="PIRSR" id="PIRSR602129-50"/>
    </source>
</evidence>
<evidence type="ECO:0000256" key="2">
    <source>
        <dbReference type="ARBA" id="ARBA00022898"/>
    </source>
</evidence>
<sequence>MFLSDEARNLKFFPISLQNAMFFDSRLNSVRKSFKVVNCQGCEKLFKYLSTWELLNLRASTILDIPNRLRNLYGISDSTLSDIMSRYSVQSLGKEYLERQRSISTPGYVYSTARHYSWPKGLDLTGIGFRNAIEVKLDAMARMSLDSLKCQLNKCIAKKRAIYAVMVILGTTEQGVVEPLDEVLALRDEMEKKHGFTFLIHVDAAWGGYFASMLRHPEPTGIGNENEYRASILLHPQVIKQLNSMSGADTITIDPHKSGYVPLPAGVICYKDRRMKELIRWTAPYTIQSEVAPVGAACASVWLSHKIIGLHDRGIGAILSEATWNFRRDQFCCHLYLMTGKDNGFSITFLKPTLAGPRMTDLYNERDFIKRHILDRDNTEILNDKMAMNLLTAMGSDLNVNCFICNFNVNGVPNKDIRKANDLNKRISGRCTINSSAFPRDVIPFHTSSTVLTEAQHGGECLQSLKRRSGLEGGGEIFVLRVVVMSPFYLSNSVMSGFVSAFEDIIEQEVQKSCFLL</sequence>
<comment type="cofactor">
    <cofactor evidence="1 4 5">
        <name>pyridoxal 5'-phosphate</name>
        <dbReference type="ChEBI" id="CHEBI:597326"/>
    </cofactor>
</comment>
<dbReference type="GO" id="GO:0016830">
    <property type="term" value="F:carbon-carbon lyase activity"/>
    <property type="evidence" value="ECO:0007669"/>
    <property type="project" value="InterPro"/>
</dbReference>
<evidence type="ECO:0000256" key="3">
    <source>
        <dbReference type="ARBA" id="ARBA00023239"/>
    </source>
</evidence>
<accession>A0AAV5AD53</accession>
<comment type="similarity">
    <text evidence="5">Belongs to the group II decarboxylase family.</text>
</comment>
<reference evidence="6" key="1">
    <citation type="submission" date="2021-10" db="EMBL/GenBank/DDBJ databases">
        <title>De novo Genome Assembly of Clathrus columnatus (Basidiomycota, Fungi) Using Illumina and Nanopore Sequence Data.</title>
        <authorList>
            <person name="Ogiso-Tanaka E."/>
            <person name="Itagaki H."/>
            <person name="Hosoya T."/>
            <person name="Hosaka K."/>
        </authorList>
    </citation>
    <scope>NUCLEOTIDE SEQUENCE</scope>
    <source>
        <strain evidence="6">MO-923</strain>
    </source>
</reference>
<comment type="caution">
    <text evidence="6">The sequence shown here is derived from an EMBL/GenBank/DDBJ whole genome shotgun (WGS) entry which is preliminary data.</text>
</comment>
<dbReference type="Gene3D" id="3.40.640.10">
    <property type="entry name" value="Type I PLP-dependent aspartate aminotransferase-like (Major domain)"/>
    <property type="match status" value="1"/>
</dbReference>
<name>A0AAV5AD53_9AGAM</name>
<protein>
    <submittedName>
        <fullName evidence="6">Uncharacterized protein</fullName>
    </submittedName>
</protein>
<evidence type="ECO:0000313" key="6">
    <source>
        <dbReference type="EMBL" id="GJJ10573.1"/>
    </source>
</evidence>
<dbReference type="InterPro" id="IPR015421">
    <property type="entry name" value="PyrdxlP-dep_Trfase_major"/>
</dbReference>
<evidence type="ECO:0000256" key="1">
    <source>
        <dbReference type="ARBA" id="ARBA00001933"/>
    </source>
</evidence>
<keyword evidence="3 5" id="KW-0456">Lyase</keyword>
<dbReference type="Proteomes" id="UP001050691">
    <property type="component" value="Unassembled WGS sequence"/>
</dbReference>
<proteinExistence type="inferred from homology"/>
<feature type="modified residue" description="N6-(pyridoxal phosphate)lysine" evidence="4">
    <location>
        <position position="257"/>
    </location>
</feature>
<dbReference type="Pfam" id="PF00282">
    <property type="entry name" value="Pyridoxal_deC"/>
    <property type="match status" value="1"/>
</dbReference>